<name>A0A090NC68_SHIDY</name>
<reference evidence="1 2" key="1">
    <citation type="submission" date="2013-10" db="EMBL/GenBank/DDBJ databases">
        <title>Draft genomes and the virulence plasmids of Sd1617 vaccine constructs: WRSd3 and WRSd5.</title>
        <authorList>
            <person name="Aksomboon Vongsawan A."/>
            <person name="Venkatesan M.M."/>
            <person name="Vaisvil B."/>
            <person name="Emel G."/>
            <person name="Kepatral V."/>
            <person name="Sethabutr O."/>
            <person name="Serichantalergs O."/>
            <person name="Mason C."/>
        </authorList>
    </citation>
    <scope>NUCLEOTIDE SEQUENCE [LARGE SCALE GENOMIC DNA]</scope>
    <source>
        <strain evidence="1 2">WRSd3</strain>
    </source>
</reference>
<dbReference type="Proteomes" id="UP000017944">
    <property type="component" value="Unassembled WGS sequence"/>
</dbReference>
<organism evidence="1 2">
    <name type="scientific">Shigella dysenteriae WRSd3</name>
    <dbReference type="NCBI Taxonomy" id="1401327"/>
    <lineage>
        <taxon>Bacteria</taxon>
        <taxon>Pseudomonadati</taxon>
        <taxon>Pseudomonadota</taxon>
        <taxon>Gammaproteobacteria</taxon>
        <taxon>Enterobacterales</taxon>
        <taxon>Enterobacteriaceae</taxon>
        <taxon>Shigella</taxon>
    </lineage>
</organism>
<comment type="caution">
    <text evidence="1">The sequence shown here is derived from an EMBL/GenBank/DDBJ whole genome shotgun (WGS) entry which is preliminary data.</text>
</comment>
<sequence length="40" mass="4719">MTFIAVQIMWFFCGIKGISSRRPAFLKKIKLNINELFLSR</sequence>
<protein>
    <submittedName>
        <fullName evidence="1">Uncharacterized protein</fullName>
    </submittedName>
</protein>
<dbReference type="EMBL" id="AXUT01000431">
    <property type="protein sequence ID" value="ESU77059.1"/>
    <property type="molecule type" value="Genomic_DNA"/>
</dbReference>
<evidence type="ECO:0000313" key="1">
    <source>
        <dbReference type="EMBL" id="ESU77059.1"/>
    </source>
</evidence>
<dbReference type="PATRIC" id="fig|1401327.3.peg.3714"/>
<evidence type="ECO:0000313" key="2">
    <source>
        <dbReference type="Proteomes" id="UP000017944"/>
    </source>
</evidence>
<proteinExistence type="predicted"/>
<gene>
    <name evidence="1" type="ORF">WRSd3_04010</name>
</gene>
<dbReference type="AlphaFoldDB" id="A0A090NC68"/>
<accession>A0A090NC68</accession>